<dbReference type="InterPro" id="IPR052736">
    <property type="entry name" value="Stf3_sulfotransferase"/>
</dbReference>
<dbReference type="PANTHER" id="PTHR36451">
    <property type="entry name" value="PAPS-DEPENDENT SULFOTRANSFERASE STF3"/>
    <property type="match status" value="1"/>
</dbReference>
<dbReference type="Proteomes" id="UP000274695">
    <property type="component" value="Unassembled WGS sequence"/>
</dbReference>
<reference evidence="1 2" key="1">
    <citation type="submission" date="2018-10" db="EMBL/GenBank/DDBJ databases">
        <title>Draft genome sequence of Zhongshania sp. DSW25-10.</title>
        <authorList>
            <person name="Oh J."/>
        </authorList>
    </citation>
    <scope>NUCLEOTIDE SEQUENCE [LARGE SCALE GENOMIC DNA]</scope>
    <source>
        <strain evidence="1 2">DSW25-10</strain>
    </source>
</reference>
<keyword evidence="2" id="KW-1185">Reference proteome</keyword>
<name>A0ABX9W5R1_9GAMM</name>
<dbReference type="PANTHER" id="PTHR36451:SF1">
    <property type="entry name" value="OMEGA-HYDROXY-BETA-DIHYDROMENAQUINONE-9 SULFOTRANSFERASE STF3"/>
    <property type="match status" value="1"/>
</dbReference>
<organism evidence="1 2">
    <name type="scientific">Zhongshania marina</name>
    <dbReference type="NCBI Taxonomy" id="2304603"/>
    <lineage>
        <taxon>Bacteria</taxon>
        <taxon>Pseudomonadati</taxon>
        <taxon>Pseudomonadota</taxon>
        <taxon>Gammaproteobacteria</taxon>
        <taxon>Cellvibrionales</taxon>
        <taxon>Spongiibacteraceae</taxon>
        <taxon>Zhongshania</taxon>
    </lineage>
</organism>
<dbReference type="Pfam" id="PF13469">
    <property type="entry name" value="Sulfotransfer_3"/>
    <property type="match status" value="1"/>
</dbReference>
<sequence length="399" mass="45359">MNPTSNEITQQTSVMTSQSLMAQATEEEKLDDYGTMDFVGALDQLVSSVCKEGHLSPMGLMGFNMGIVNFLRNRLRFQDDLKKHPEILDEDVSDPIIITGLSRTGTTKLQRIMASDTQTQKLLTWQCINPAPLTTSVNPDPRIAVAKANVGAFRQAAPDFMSAHSMDAEIPEEDSMLFQATFESSTEGYFYRAPSYMDWLWNHRPLNSSYAYFRNLVRYLQWQNGGVQGRPWVLKGTPHLGLLDEVLTAFPNATIVQCHRNPTAAVPSLCRLVEAGREARGSEHIDLHEIGEFFGTFCPAMWERQIEQLGRVKDKANILDVHYNRIRDDAVGVVRDIYERRGMSLSKEGIKAMTQWEADNPQHSEGRHVYSLERYGLCEQRIQQSFKTYFDYFPAELTK</sequence>
<evidence type="ECO:0000313" key="1">
    <source>
        <dbReference type="EMBL" id="RNL66776.1"/>
    </source>
</evidence>
<dbReference type="Gene3D" id="3.40.50.300">
    <property type="entry name" value="P-loop containing nucleotide triphosphate hydrolases"/>
    <property type="match status" value="1"/>
</dbReference>
<evidence type="ECO:0000313" key="2">
    <source>
        <dbReference type="Proteomes" id="UP000274695"/>
    </source>
</evidence>
<dbReference type="InterPro" id="IPR027417">
    <property type="entry name" value="P-loop_NTPase"/>
</dbReference>
<dbReference type="SUPFAM" id="SSF52540">
    <property type="entry name" value="P-loop containing nucleoside triphosphate hydrolases"/>
    <property type="match status" value="1"/>
</dbReference>
<accession>A0ABX9W5R1</accession>
<comment type="caution">
    <text evidence="1">The sequence shown here is derived from an EMBL/GenBank/DDBJ whole genome shotgun (WGS) entry which is preliminary data.</text>
</comment>
<proteinExistence type="predicted"/>
<gene>
    <name evidence="1" type="ORF">D0911_04365</name>
</gene>
<protein>
    <submittedName>
        <fullName evidence="1">Sulfotransferase</fullName>
    </submittedName>
</protein>
<dbReference type="EMBL" id="RHGB01000003">
    <property type="protein sequence ID" value="RNL66776.1"/>
    <property type="molecule type" value="Genomic_DNA"/>
</dbReference>
<dbReference type="RefSeq" id="WP_123181643.1">
    <property type="nucleotide sequence ID" value="NZ_RHGB01000003.1"/>
</dbReference>